<keyword evidence="1" id="KW-0732">Signal</keyword>
<dbReference type="Proteomes" id="UP000662873">
    <property type="component" value="Chromosome"/>
</dbReference>
<dbReference type="EMBL" id="AP021858">
    <property type="protein sequence ID" value="BBO24427.1"/>
    <property type="molecule type" value="Genomic_DNA"/>
</dbReference>
<evidence type="ECO:0000256" key="1">
    <source>
        <dbReference type="SAM" id="SignalP"/>
    </source>
</evidence>
<evidence type="ECO:0000313" key="3">
    <source>
        <dbReference type="Proteomes" id="UP000662873"/>
    </source>
</evidence>
<protein>
    <recommendedName>
        <fullName evidence="4">Thioredoxin domain-containing protein</fullName>
    </recommendedName>
</protein>
<feature type="chain" id="PRO_5035250360" description="Thioredoxin domain-containing protein" evidence="1">
    <location>
        <begin position="22"/>
        <end position="183"/>
    </location>
</feature>
<dbReference type="KEGG" id="npy:NPRO_20220"/>
<gene>
    <name evidence="2" type="ORF">NPRO_20220</name>
</gene>
<reference evidence="2" key="1">
    <citation type="journal article" name="DNA Res.">
        <title>The physiological potential of anammox bacteria as revealed by their core genome structure.</title>
        <authorList>
            <person name="Okubo T."/>
            <person name="Toyoda A."/>
            <person name="Fukuhara K."/>
            <person name="Uchiyama I."/>
            <person name="Harigaya Y."/>
            <person name="Kuroiwa M."/>
            <person name="Suzuki T."/>
            <person name="Murakami Y."/>
            <person name="Suwa Y."/>
            <person name="Takami H."/>
        </authorList>
    </citation>
    <scope>NUCLEOTIDE SEQUENCE</scope>
    <source>
        <strain evidence="2">317325-2</strain>
    </source>
</reference>
<proteinExistence type="predicted"/>
<evidence type="ECO:0008006" key="4">
    <source>
        <dbReference type="Google" id="ProtNLM"/>
    </source>
</evidence>
<sequence length="183" mass="19775">MNRKFLIAASALSLLVVPALANWAESGLNVGETVTPFYPSHIAGPDKGTKNCPPCTYGNRPAVQVWFHNEDKNNAAGILTALHTAVETNKSKEFKAFGIFVADCEMCITNTNAVVEMLKFNNVGIATVTHDDPAPKNYKIDTSEEVKNTVLVYVNKKVVAKLVNVKADKAGLAKLNEAITKSL</sequence>
<name>A0A809S5R9_9BACT</name>
<accession>A0A809S5R9</accession>
<evidence type="ECO:0000313" key="2">
    <source>
        <dbReference type="EMBL" id="BBO24427.1"/>
    </source>
</evidence>
<feature type="signal peptide" evidence="1">
    <location>
        <begin position="1"/>
        <end position="21"/>
    </location>
</feature>
<dbReference type="AlphaFoldDB" id="A0A809S5R9"/>
<organism evidence="2 3">
    <name type="scientific">Candidatus Nitrosymbiomonas proteolyticus</name>
    <dbReference type="NCBI Taxonomy" id="2608984"/>
    <lineage>
        <taxon>Bacteria</taxon>
        <taxon>Bacillati</taxon>
        <taxon>Armatimonadota</taxon>
        <taxon>Armatimonadota incertae sedis</taxon>
        <taxon>Candidatus Nitrosymbiomonas</taxon>
    </lineage>
</organism>